<dbReference type="GO" id="GO:0000156">
    <property type="term" value="F:phosphorelay response regulator activity"/>
    <property type="evidence" value="ECO:0007669"/>
    <property type="project" value="InterPro"/>
</dbReference>
<dbReference type="Proteomes" id="UP000292884">
    <property type="component" value="Unassembled WGS sequence"/>
</dbReference>
<name>A0A4R0N1N1_9SPHI</name>
<dbReference type="PROSITE" id="PS50930">
    <property type="entry name" value="HTH_LYTTR"/>
    <property type="match status" value="1"/>
</dbReference>
<evidence type="ECO:0000313" key="4">
    <source>
        <dbReference type="EMBL" id="TCC93709.1"/>
    </source>
</evidence>
<feature type="domain" description="Response regulatory" evidence="2">
    <location>
        <begin position="10"/>
        <end position="122"/>
    </location>
</feature>
<dbReference type="Pfam" id="PF04397">
    <property type="entry name" value="LytTR"/>
    <property type="match status" value="1"/>
</dbReference>
<dbReference type="SUPFAM" id="SSF52172">
    <property type="entry name" value="CheY-like"/>
    <property type="match status" value="1"/>
</dbReference>
<evidence type="ECO:0000313" key="5">
    <source>
        <dbReference type="Proteomes" id="UP000292884"/>
    </source>
</evidence>
<dbReference type="PANTHER" id="PTHR37299:SF1">
    <property type="entry name" value="STAGE 0 SPORULATION PROTEIN A HOMOLOG"/>
    <property type="match status" value="1"/>
</dbReference>
<dbReference type="OrthoDB" id="9787344at2"/>
<dbReference type="Gene3D" id="2.40.50.1020">
    <property type="entry name" value="LytTr DNA-binding domain"/>
    <property type="match status" value="1"/>
</dbReference>
<dbReference type="InterPro" id="IPR011006">
    <property type="entry name" value="CheY-like_superfamily"/>
</dbReference>
<dbReference type="Pfam" id="PF00072">
    <property type="entry name" value="Response_reg"/>
    <property type="match status" value="1"/>
</dbReference>
<dbReference type="SMART" id="SM00448">
    <property type="entry name" value="REC"/>
    <property type="match status" value="1"/>
</dbReference>
<protein>
    <submittedName>
        <fullName evidence="4">Response regulator transcription factor</fullName>
    </submittedName>
</protein>
<evidence type="ECO:0000259" key="2">
    <source>
        <dbReference type="PROSITE" id="PS50110"/>
    </source>
</evidence>
<feature type="domain" description="HTH LytTR-type" evidence="3">
    <location>
        <begin position="137"/>
        <end position="207"/>
    </location>
</feature>
<sequence length="238" mass="26914">MSDTKRPPYSCYVIDDELHSVEAMTNYVSRVPELSLMGCSTNPMEALREVSEGVTPDIILLDVEMPQISGIDLIERLPKESVIILITGHSKYALDGFEKDVVDFLLKPISFDRFTKAINKAITFLQQTLRLESSLFVNLTGGADLLPIKINSILYIEAQDHRMNICTLEGSHLVKISMKHIQDKLSNEMFVRVHRSFIVNVNHIKTINKSFMLLTGDIKISIGEAYKTGLFELIKQNK</sequence>
<feature type="modified residue" description="4-aspartylphosphate" evidence="1">
    <location>
        <position position="62"/>
    </location>
</feature>
<proteinExistence type="predicted"/>
<evidence type="ECO:0000256" key="1">
    <source>
        <dbReference type="PROSITE-ProRule" id="PRU00169"/>
    </source>
</evidence>
<dbReference type="AlphaFoldDB" id="A0A4R0N1N1"/>
<dbReference type="RefSeq" id="WP_131551575.1">
    <property type="nucleotide sequence ID" value="NZ_SJSK01000001.1"/>
</dbReference>
<dbReference type="SMART" id="SM00850">
    <property type="entry name" value="LytTR"/>
    <property type="match status" value="1"/>
</dbReference>
<gene>
    <name evidence="4" type="ORF">EZ428_02760</name>
</gene>
<dbReference type="GO" id="GO:0003677">
    <property type="term" value="F:DNA binding"/>
    <property type="evidence" value="ECO:0007669"/>
    <property type="project" value="InterPro"/>
</dbReference>
<reference evidence="4 5" key="1">
    <citation type="submission" date="2019-02" db="EMBL/GenBank/DDBJ databases">
        <title>Pedobacter sp. RP-1-13 sp. nov., isolated from Arctic soil.</title>
        <authorList>
            <person name="Dahal R.H."/>
        </authorList>
    </citation>
    <scope>NUCLEOTIDE SEQUENCE [LARGE SCALE GENOMIC DNA]</scope>
    <source>
        <strain evidence="4 5">RP-1-13</strain>
    </source>
</reference>
<evidence type="ECO:0000259" key="3">
    <source>
        <dbReference type="PROSITE" id="PS50930"/>
    </source>
</evidence>
<comment type="caution">
    <text evidence="4">The sequence shown here is derived from an EMBL/GenBank/DDBJ whole genome shotgun (WGS) entry which is preliminary data.</text>
</comment>
<keyword evidence="5" id="KW-1185">Reference proteome</keyword>
<dbReference type="InterPro" id="IPR007492">
    <property type="entry name" value="LytTR_DNA-bd_dom"/>
</dbReference>
<organism evidence="4 5">
    <name type="scientific">Pedobacter frigiditerrae</name>
    <dbReference type="NCBI Taxonomy" id="2530452"/>
    <lineage>
        <taxon>Bacteria</taxon>
        <taxon>Pseudomonadati</taxon>
        <taxon>Bacteroidota</taxon>
        <taxon>Sphingobacteriia</taxon>
        <taxon>Sphingobacteriales</taxon>
        <taxon>Sphingobacteriaceae</taxon>
        <taxon>Pedobacter</taxon>
    </lineage>
</organism>
<accession>A0A4R0N1N1</accession>
<dbReference type="InterPro" id="IPR001789">
    <property type="entry name" value="Sig_transdc_resp-reg_receiver"/>
</dbReference>
<dbReference type="PANTHER" id="PTHR37299">
    <property type="entry name" value="TRANSCRIPTIONAL REGULATOR-RELATED"/>
    <property type="match status" value="1"/>
</dbReference>
<dbReference type="PROSITE" id="PS50110">
    <property type="entry name" value="RESPONSE_REGULATORY"/>
    <property type="match status" value="1"/>
</dbReference>
<dbReference type="InterPro" id="IPR046947">
    <property type="entry name" value="LytR-like"/>
</dbReference>
<dbReference type="EMBL" id="SJSK01000001">
    <property type="protein sequence ID" value="TCC93709.1"/>
    <property type="molecule type" value="Genomic_DNA"/>
</dbReference>
<dbReference type="Gene3D" id="3.40.50.2300">
    <property type="match status" value="1"/>
</dbReference>
<keyword evidence="1" id="KW-0597">Phosphoprotein</keyword>